<protein>
    <submittedName>
        <fullName evidence="2">Uncharacterized protein</fullName>
    </submittedName>
</protein>
<keyword evidence="3" id="KW-1185">Reference proteome</keyword>
<organism evidence="2 3">
    <name type="scientific">Pleurodeles waltl</name>
    <name type="common">Iberian ribbed newt</name>
    <dbReference type="NCBI Taxonomy" id="8319"/>
    <lineage>
        <taxon>Eukaryota</taxon>
        <taxon>Metazoa</taxon>
        <taxon>Chordata</taxon>
        <taxon>Craniata</taxon>
        <taxon>Vertebrata</taxon>
        <taxon>Euteleostomi</taxon>
        <taxon>Amphibia</taxon>
        <taxon>Batrachia</taxon>
        <taxon>Caudata</taxon>
        <taxon>Salamandroidea</taxon>
        <taxon>Salamandridae</taxon>
        <taxon>Pleurodelinae</taxon>
        <taxon>Pleurodeles</taxon>
    </lineage>
</organism>
<dbReference type="AlphaFoldDB" id="A0AAV7RTY1"/>
<gene>
    <name evidence="2" type="ORF">NDU88_007367</name>
</gene>
<feature type="region of interest" description="Disordered" evidence="1">
    <location>
        <begin position="117"/>
        <end position="142"/>
    </location>
</feature>
<proteinExistence type="predicted"/>
<evidence type="ECO:0000313" key="3">
    <source>
        <dbReference type="Proteomes" id="UP001066276"/>
    </source>
</evidence>
<reference evidence="2" key="1">
    <citation type="journal article" date="2022" name="bioRxiv">
        <title>Sequencing and chromosome-scale assembly of the giantPleurodeles waltlgenome.</title>
        <authorList>
            <person name="Brown T."/>
            <person name="Elewa A."/>
            <person name="Iarovenko S."/>
            <person name="Subramanian E."/>
            <person name="Araus A.J."/>
            <person name="Petzold A."/>
            <person name="Susuki M."/>
            <person name="Suzuki K.-i.T."/>
            <person name="Hayashi T."/>
            <person name="Toyoda A."/>
            <person name="Oliveira C."/>
            <person name="Osipova E."/>
            <person name="Leigh N.D."/>
            <person name="Simon A."/>
            <person name="Yun M.H."/>
        </authorList>
    </citation>
    <scope>NUCLEOTIDE SEQUENCE</scope>
    <source>
        <strain evidence="2">20211129_DDA</strain>
        <tissue evidence="2">Liver</tissue>
    </source>
</reference>
<evidence type="ECO:0000313" key="2">
    <source>
        <dbReference type="EMBL" id="KAJ1154624.1"/>
    </source>
</evidence>
<name>A0AAV7RTY1_PLEWA</name>
<dbReference type="Proteomes" id="UP001066276">
    <property type="component" value="Chromosome 5"/>
</dbReference>
<comment type="caution">
    <text evidence="2">The sequence shown here is derived from an EMBL/GenBank/DDBJ whole genome shotgun (WGS) entry which is preliminary data.</text>
</comment>
<accession>A0AAV7RTY1</accession>
<dbReference type="EMBL" id="JANPWB010000009">
    <property type="protein sequence ID" value="KAJ1154624.1"/>
    <property type="molecule type" value="Genomic_DNA"/>
</dbReference>
<sequence>MIRDLAVEVRSSFETSNINQKEIRGLCEALGQKFVDLAERTAALEREVCDLRRATEDNREVTVSKISSTDSCSEIEYACTALEQSSFSDTAIAGEVTEWGKDDIFIEEEVEAAVEVSTSLKRKEKEGDDTEETGLESNDSRD</sequence>
<evidence type="ECO:0000256" key="1">
    <source>
        <dbReference type="SAM" id="MobiDB-lite"/>
    </source>
</evidence>